<accession>A0A6J4LEB0</accession>
<feature type="compositionally biased region" description="Basic residues" evidence="1">
    <location>
        <begin position="1"/>
        <end position="12"/>
    </location>
</feature>
<feature type="region of interest" description="Disordered" evidence="1">
    <location>
        <begin position="1"/>
        <end position="109"/>
    </location>
</feature>
<feature type="non-terminal residue" evidence="2">
    <location>
        <position position="144"/>
    </location>
</feature>
<organism evidence="2">
    <name type="scientific">uncultured Cytophagales bacterium</name>
    <dbReference type="NCBI Taxonomy" id="158755"/>
    <lineage>
        <taxon>Bacteria</taxon>
        <taxon>Pseudomonadati</taxon>
        <taxon>Bacteroidota</taxon>
        <taxon>Sphingobacteriia</taxon>
        <taxon>Sphingobacteriales</taxon>
        <taxon>environmental samples</taxon>
    </lineage>
</organism>
<evidence type="ECO:0000256" key="1">
    <source>
        <dbReference type="SAM" id="MobiDB-lite"/>
    </source>
</evidence>
<feature type="compositionally biased region" description="Basic and acidic residues" evidence="1">
    <location>
        <begin position="13"/>
        <end position="33"/>
    </location>
</feature>
<protein>
    <submittedName>
        <fullName evidence="2">Antigen</fullName>
    </submittedName>
</protein>
<reference evidence="2" key="1">
    <citation type="submission" date="2020-02" db="EMBL/GenBank/DDBJ databases">
        <authorList>
            <person name="Meier V. D."/>
        </authorList>
    </citation>
    <scope>NUCLEOTIDE SEQUENCE</scope>
    <source>
        <strain evidence="2">AVDCRST_MAG56</strain>
    </source>
</reference>
<dbReference type="EMBL" id="CADCTQ010000616">
    <property type="protein sequence ID" value="CAA9329830.1"/>
    <property type="molecule type" value="Genomic_DNA"/>
</dbReference>
<feature type="compositionally biased region" description="Basic residues" evidence="1">
    <location>
        <begin position="34"/>
        <end position="55"/>
    </location>
</feature>
<name>A0A6J4LEB0_9SPHI</name>
<feature type="compositionally biased region" description="Basic residues" evidence="1">
    <location>
        <begin position="62"/>
        <end position="74"/>
    </location>
</feature>
<dbReference type="AlphaFoldDB" id="A0A6J4LEB0"/>
<feature type="compositionally biased region" description="Basic residues" evidence="1">
    <location>
        <begin position="97"/>
        <end position="109"/>
    </location>
</feature>
<evidence type="ECO:0000313" key="2">
    <source>
        <dbReference type="EMBL" id="CAA9329830.1"/>
    </source>
</evidence>
<feature type="non-terminal residue" evidence="2">
    <location>
        <position position="1"/>
    </location>
</feature>
<proteinExistence type="predicted"/>
<gene>
    <name evidence="2" type="ORF">AVDCRST_MAG56-7361</name>
</gene>
<sequence length="144" mass="16225">AHTRRKPGHQQRHRPEPGRKQRQLARQDPDGHVHHWRPGRKHGRGSPGPHQRHHAGRAERQHRVRGAGIRRVHGHGGEALCHSLRRPGTGPDGAKVPARRAPGKTRPSPRLRQVALAGNQQPLLRQRGRLLVGRLHGRQHGRVL</sequence>